<proteinExistence type="predicted"/>
<organism evidence="1 2">
    <name type="scientific">Xylaria curta</name>
    <dbReference type="NCBI Taxonomy" id="42375"/>
    <lineage>
        <taxon>Eukaryota</taxon>
        <taxon>Fungi</taxon>
        <taxon>Dikarya</taxon>
        <taxon>Ascomycota</taxon>
        <taxon>Pezizomycotina</taxon>
        <taxon>Sordariomycetes</taxon>
        <taxon>Xylariomycetidae</taxon>
        <taxon>Xylariales</taxon>
        <taxon>Xylariaceae</taxon>
        <taxon>Xylaria</taxon>
    </lineage>
</organism>
<sequence length="87" mass="9467">MKLALFSAKPYDKVYLTQERAAAALNPDTSVEVAYHEFPLNAETVSLAAGADAICVFVNDTLSADVLASLHSQGVRAVLAAWRWCRR</sequence>
<accession>A0ACC1P598</accession>
<reference evidence="1" key="1">
    <citation type="submission" date="2022-10" db="EMBL/GenBank/DDBJ databases">
        <title>Genome Sequence of Xylaria curta.</title>
        <authorList>
            <person name="Buettner E."/>
        </authorList>
    </citation>
    <scope>NUCLEOTIDE SEQUENCE</scope>
    <source>
        <strain evidence="1">Babe10</strain>
    </source>
</reference>
<protein>
    <submittedName>
        <fullName evidence="1">Uncharacterized protein</fullName>
    </submittedName>
</protein>
<keyword evidence="2" id="KW-1185">Reference proteome</keyword>
<evidence type="ECO:0000313" key="2">
    <source>
        <dbReference type="Proteomes" id="UP001143856"/>
    </source>
</evidence>
<dbReference type="EMBL" id="JAPDGR010000846">
    <property type="protein sequence ID" value="KAJ2987094.1"/>
    <property type="molecule type" value="Genomic_DNA"/>
</dbReference>
<comment type="caution">
    <text evidence="1">The sequence shown here is derived from an EMBL/GenBank/DDBJ whole genome shotgun (WGS) entry which is preliminary data.</text>
</comment>
<gene>
    <name evidence="1" type="ORF">NUW58_g4692</name>
</gene>
<evidence type="ECO:0000313" key="1">
    <source>
        <dbReference type="EMBL" id="KAJ2987094.1"/>
    </source>
</evidence>
<dbReference type="Proteomes" id="UP001143856">
    <property type="component" value="Unassembled WGS sequence"/>
</dbReference>
<name>A0ACC1P598_9PEZI</name>